<evidence type="ECO:0000313" key="5">
    <source>
        <dbReference type="Proteomes" id="UP000264146"/>
    </source>
</evidence>
<protein>
    <submittedName>
        <fullName evidence="4">Uncharacterized protein</fullName>
    </submittedName>
</protein>
<sequence>MELVTIHYTEFKRLVAQESRLKDRVAELEEEVSDLKADVNELIDENEHLEKQAKLLSVLEDDEEELLND</sequence>
<dbReference type="EMBL" id="POVK01000015">
    <property type="protein sequence ID" value="NHA34015.1"/>
    <property type="molecule type" value="Genomic_DNA"/>
</dbReference>
<dbReference type="Proteomes" id="UP000264146">
    <property type="component" value="Chromosome"/>
</dbReference>
<feature type="coiled-coil region" evidence="1">
    <location>
        <begin position="11"/>
        <end position="69"/>
    </location>
</feature>
<reference evidence="4" key="2">
    <citation type="submission" date="2018-06" db="EMBL/GenBank/DDBJ databases">
        <authorList>
            <consortium name="Pathogen Informatics"/>
            <person name="Doyle S."/>
        </authorList>
    </citation>
    <scope>NUCLEOTIDE SEQUENCE [LARGE SCALE GENOMIC DNA]</scope>
    <source>
        <strain evidence="4">NCTC12218</strain>
    </source>
</reference>
<evidence type="ECO:0000313" key="3">
    <source>
        <dbReference type="EMBL" id="NHA34015.1"/>
    </source>
</evidence>
<dbReference type="RefSeq" id="WP_126496573.1">
    <property type="nucleotide sequence ID" value="NZ_CALYJJ010000001.1"/>
</dbReference>
<dbReference type="EMBL" id="UHEF01000001">
    <property type="protein sequence ID" value="SUM89002.1"/>
    <property type="molecule type" value="Genomic_DNA"/>
</dbReference>
<organism evidence="4">
    <name type="scientific">Staphylococcus schleiferi</name>
    <dbReference type="NCBI Taxonomy" id="1295"/>
    <lineage>
        <taxon>Bacteria</taxon>
        <taxon>Bacillati</taxon>
        <taxon>Bacillota</taxon>
        <taxon>Bacilli</taxon>
        <taxon>Bacillales</taxon>
        <taxon>Staphylococcaceae</taxon>
        <taxon>Staphylococcus</taxon>
    </lineage>
</organism>
<keyword evidence="1" id="KW-0175">Coiled coil</keyword>
<name>A0A7Z7VXY5_STASC</name>
<keyword evidence="6" id="KW-1185">Reference proteome</keyword>
<dbReference type="AlphaFoldDB" id="A0A7Z7VXY5"/>
<gene>
    <name evidence="3" type="ORF">C1O36_05650</name>
    <name evidence="4" type="ORF">NCTC12218_01481</name>
</gene>
<evidence type="ECO:0000313" key="4">
    <source>
        <dbReference type="EMBL" id="SUM89002.1"/>
    </source>
</evidence>
<accession>A0A7Z7VXY5</accession>
<dbReference type="Proteomes" id="UP000572988">
    <property type="component" value="Unassembled WGS sequence"/>
</dbReference>
<reference evidence="3 6" key="1">
    <citation type="submission" date="2018-01" db="EMBL/GenBank/DDBJ databases">
        <title>Complete genome sequence of Staphylococcus Scheliferi isolated from human.</title>
        <authorList>
            <person name="Abouelkhair M.A."/>
            <person name="Bemis D.A."/>
            <person name="Kania S.A."/>
        </authorList>
    </citation>
    <scope>NUCLEOTIDE SEQUENCE [LARGE SCALE GENOMIC DNA]</scope>
    <source>
        <strain evidence="3 6">ATCC 43808</strain>
    </source>
</reference>
<evidence type="ECO:0000256" key="1">
    <source>
        <dbReference type="SAM" id="Coils"/>
    </source>
</evidence>
<proteinExistence type="predicted"/>
<reference evidence="2 5" key="3">
    <citation type="submission" date="2020-11" db="EMBL/GenBank/DDBJ databases">
        <authorList>
            <consortium name="Pathogen Informatics"/>
        </authorList>
    </citation>
    <scope>NUCLEOTIDE SEQUENCE [LARGE SCALE GENOMIC DNA]</scope>
    <source>
        <strain evidence="2 5">NCTC12218</strain>
    </source>
</reference>
<evidence type="ECO:0000313" key="2">
    <source>
        <dbReference type="EMBL" id="CAD7359819.1"/>
    </source>
</evidence>
<evidence type="ECO:0000313" key="6">
    <source>
        <dbReference type="Proteomes" id="UP000572988"/>
    </source>
</evidence>
<dbReference type="EMBL" id="LR962863">
    <property type="protein sequence ID" value="CAD7359819.1"/>
    <property type="molecule type" value="Genomic_DNA"/>
</dbReference>